<feature type="non-terminal residue" evidence="1">
    <location>
        <position position="1"/>
    </location>
</feature>
<gene>
    <name evidence="1" type="ORF">METZ01_LOCUS138641</name>
</gene>
<reference evidence="1" key="1">
    <citation type="submission" date="2018-05" db="EMBL/GenBank/DDBJ databases">
        <authorList>
            <person name="Lanie J.A."/>
            <person name="Ng W.-L."/>
            <person name="Kazmierczak K.M."/>
            <person name="Andrzejewski T.M."/>
            <person name="Davidsen T.M."/>
            <person name="Wayne K.J."/>
            <person name="Tettelin H."/>
            <person name="Glass J.I."/>
            <person name="Rusch D."/>
            <person name="Podicherti R."/>
            <person name="Tsui H.-C.T."/>
            <person name="Winkler M.E."/>
        </authorList>
    </citation>
    <scope>NUCLEOTIDE SEQUENCE</scope>
</reference>
<protein>
    <submittedName>
        <fullName evidence="1">Uncharacterized protein</fullName>
    </submittedName>
</protein>
<evidence type="ECO:0000313" key="1">
    <source>
        <dbReference type="EMBL" id="SVA85787.1"/>
    </source>
</evidence>
<organism evidence="1">
    <name type="scientific">marine metagenome</name>
    <dbReference type="NCBI Taxonomy" id="408172"/>
    <lineage>
        <taxon>unclassified sequences</taxon>
        <taxon>metagenomes</taxon>
        <taxon>ecological metagenomes</taxon>
    </lineage>
</organism>
<name>A0A381ZAI0_9ZZZZ</name>
<dbReference type="AlphaFoldDB" id="A0A381ZAI0"/>
<sequence>VFQKNVILFFFQRVENKKWDPGRTSKVD</sequence>
<dbReference type="EMBL" id="UINC01020426">
    <property type="protein sequence ID" value="SVA85787.1"/>
    <property type="molecule type" value="Genomic_DNA"/>
</dbReference>
<proteinExistence type="predicted"/>
<accession>A0A381ZAI0</accession>